<dbReference type="OrthoDB" id="2121828at2759"/>
<dbReference type="FunFam" id="2.60.40.420:FF:000021">
    <property type="entry name" value="Extracellular dihydrogeodin oxidase/laccase"/>
    <property type="match status" value="1"/>
</dbReference>
<gene>
    <name evidence="10" type="ORF">CGGC5_6511</name>
    <name evidence="11" type="ORF">CGGC5_v005665</name>
</gene>
<keyword evidence="4" id="KW-0560">Oxidoreductase</keyword>
<dbReference type="Pfam" id="PF00394">
    <property type="entry name" value="Cu-oxidase"/>
    <property type="match status" value="1"/>
</dbReference>
<dbReference type="PANTHER" id="PTHR11709:SF71">
    <property type="entry name" value="OXIDOREDUCTASE TPCJ"/>
    <property type="match status" value="1"/>
</dbReference>
<dbReference type="InterPro" id="IPR008972">
    <property type="entry name" value="Cupredoxin"/>
</dbReference>
<organism evidence="10">
    <name type="scientific">Colletotrichum fructicola (strain Nara gc5)</name>
    <name type="common">Anthracnose fungus</name>
    <name type="synonym">Colletotrichum gloeosporioides (strain Nara gc5)</name>
    <dbReference type="NCBI Taxonomy" id="1213859"/>
    <lineage>
        <taxon>Eukaryota</taxon>
        <taxon>Fungi</taxon>
        <taxon>Dikarya</taxon>
        <taxon>Ascomycota</taxon>
        <taxon>Pezizomycotina</taxon>
        <taxon>Sordariomycetes</taxon>
        <taxon>Hypocreomycetidae</taxon>
        <taxon>Glomerellales</taxon>
        <taxon>Glomerellaceae</taxon>
        <taxon>Colletotrichum</taxon>
        <taxon>Colletotrichum gloeosporioides species complex</taxon>
    </lineage>
</organism>
<evidence type="ECO:0000259" key="7">
    <source>
        <dbReference type="Pfam" id="PF00394"/>
    </source>
</evidence>
<dbReference type="InterPro" id="IPR011707">
    <property type="entry name" value="Cu-oxidase-like_N"/>
</dbReference>
<evidence type="ECO:0000256" key="5">
    <source>
        <dbReference type="ARBA" id="ARBA00023008"/>
    </source>
</evidence>
<dbReference type="AlphaFoldDB" id="L2G6A6"/>
<dbReference type="PANTHER" id="PTHR11709">
    <property type="entry name" value="MULTI-COPPER OXIDASE"/>
    <property type="match status" value="1"/>
</dbReference>
<evidence type="ECO:0000256" key="6">
    <source>
        <dbReference type="ARBA" id="ARBA00023180"/>
    </source>
</evidence>
<dbReference type="Pfam" id="PF07731">
    <property type="entry name" value="Cu-oxidase_2"/>
    <property type="match status" value="1"/>
</dbReference>
<evidence type="ECO:0000256" key="2">
    <source>
        <dbReference type="ARBA" id="ARBA00022723"/>
    </source>
</evidence>
<keyword evidence="3" id="KW-0732">Signal</keyword>
<feature type="domain" description="Plastocyanin-like" evidence="9">
    <location>
        <begin position="121"/>
        <end position="236"/>
    </location>
</feature>
<sequence>MLSLRHVWIIVTDVANSLFGSPFLTQGSQYPIGAKFGLSRPDIEAIKPGIPIFRPPGSNIDDFWCDYSKTMPDFEPCATPEDQSCWLRNPKTGQEFNLTTDYEDIKQTPKGVTRVYYLNVTDGDVNANGLPFGDAKLFNGTFPGPLIEACWGDTVIIHVRNYLKYNGTSIHWHGLRQWQTMHMDGVNGLTQCPIATGSEFMYNWTAMQYGTSWYHSHYSVQYADGVQAPITIHGPSSYPYDVAIEPITITDWASNSVFEPQATSMDVLLGGIGNITRFTGGKTTATDDVPPGFEILFDDFDPNPATGAKRYLLRLINTAFDNSFIFTIDNHNLTVVEADFVPIHNFNTTSILVAIGQRYNIVVEATPIVNSSSPSANPIPEDKNFWIRTYLPADSRIFGNYNIDPDNYMKTGVLRYDKSSTADPTSTGWNISDVESDKSINDQLKPFLPWKVTGPANWNDSAEVFDIVRPNNAGQYALAFIAFQRNGTKDVTPFQTTYGNPTFLNLDNVGDEWPAGWFVVPENYTDTDWVFLVIDQPDLGPHPIHLHGHDFAIVQQDDKEPFNINNFNRSRPDVNFPRRDVVLVTKAGHAVIAFKADNPGVWLMHCHIAGHASGGLSLQILERQKAANGIWPPGDSAALDNAHTLCASWNTWAYDCKNLWPGNTGTIDDPVYPSCEDSTNLQNDSGV</sequence>
<dbReference type="Proteomes" id="UP000011096">
    <property type="component" value="Unassembled WGS sequence"/>
</dbReference>
<dbReference type="Gene3D" id="2.60.40.420">
    <property type="entry name" value="Cupredoxins - blue copper proteins"/>
    <property type="match status" value="3"/>
</dbReference>
<evidence type="ECO:0000259" key="9">
    <source>
        <dbReference type="Pfam" id="PF07732"/>
    </source>
</evidence>
<accession>L2G6A6</accession>
<dbReference type="PROSITE" id="PS00080">
    <property type="entry name" value="MULTICOPPER_OXIDASE2"/>
    <property type="match status" value="1"/>
</dbReference>
<dbReference type="InterPro" id="IPR045087">
    <property type="entry name" value="Cu-oxidase_fam"/>
</dbReference>
<dbReference type="CDD" id="cd13854">
    <property type="entry name" value="CuRO_1_MaLCC_like"/>
    <property type="match status" value="1"/>
</dbReference>
<dbReference type="STRING" id="1213859.L2G6A6"/>
<dbReference type="InterPro" id="IPR002355">
    <property type="entry name" value="Cu_oxidase_Cu_BS"/>
</dbReference>
<keyword evidence="12" id="KW-1185">Reference proteome</keyword>
<dbReference type="PROSITE" id="PS00079">
    <property type="entry name" value="MULTICOPPER_OXIDASE1"/>
    <property type="match status" value="1"/>
</dbReference>
<dbReference type="HOGENOM" id="CLU_006504_3_2_1"/>
<reference evidence="10" key="1">
    <citation type="submission" date="2012-08" db="EMBL/GenBank/DDBJ databases">
        <title>Genome analysis of Colletotrichum orbiculare and Colletotrichum fructicola.</title>
        <authorList>
            <person name="Gan P.H.P."/>
            <person name="Ikeda K."/>
            <person name="Irieda H."/>
            <person name="Narusaka M."/>
            <person name="O'Connell R.J."/>
            <person name="Narusaka Y."/>
            <person name="Takano Y."/>
            <person name="Kubo Y."/>
            <person name="Shirasu K."/>
        </authorList>
    </citation>
    <scope>NUCLEOTIDE SEQUENCE</scope>
    <source>
        <strain evidence="10">Nara gc5</strain>
    </source>
</reference>
<dbReference type="InParanoid" id="L2G6A6"/>
<evidence type="ECO:0000259" key="8">
    <source>
        <dbReference type="Pfam" id="PF07731"/>
    </source>
</evidence>
<keyword evidence="6" id="KW-0325">Glycoprotein</keyword>
<evidence type="ECO:0000313" key="10">
    <source>
        <dbReference type="EMBL" id="ELA33558.1"/>
    </source>
</evidence>
<proteinExistence type="inferred from homology"/>
<keyword evidence="5" id="KW-0186">Copper</keyword>
<dbReference type="SUPFAM" id="SSF49503">
    <property type="entry name" value="Cupredoxins"/>
    <property type="match status" value="3"/>
</dbReference>
<name>L2G6A6_COLFN</name>
<dbReference type="InterPro" id="IPR033138">
    <property type="entry name" value="Cu_oxidase_CS"/>
</dbReference>
<reference evidence="11 12" key="3">
    <citation type="submission" date="2020-04" db="EMBL/GenBank/DDBJ databases">
        <title>Genome sequencing and assembly of multiple isolates from the Colletotrichum gloeosporioides species complex.</title>
        <authorList>
            <person name="Gan P."/>
            <person name="Shirasu K."/>
        </authorList>
    </citation>
    <scope>NUCLEOTIDE SEQUENCE [LARGE SCALE GENOMIC DNA]</scope>
    <source>
        <strain evidence="11 12">Nara gc5</strain>
    </source>
</reference>
<keyword evidence="2" id="KW-0479">Metal-binding</keyword>
<dbReference type="InterPro" id="IPR011706">
    <property type="entry name" value="Cu-oxidase_C"/>
</dbReference>
<dbReference type="GO" id="GO:0016491">
    <property type="term" value="F:oxidoreductase activity"/>
    <property type="evidence" value="ECO:0007669"/>
    <property type="project" value="UniProtKB-KW"/>
</dbReference>
<evidence type="ECO:0000256" key="1">
    <source>
        <dbReference type="ARBA" id="ARBA00010609"/>
    </source>
</evidence>
<feature type="domain" description="Plastocyanin-like" evidence="7">
    <location>
        <begin position="305"/>
        <end position="418"/>
    </location>
</feature>
<feature type="domain" description="Plastocyanin-like" evidence="8">
    <location>
        <begin position="518"/>
        <end position="624"/>
    </location>
</feature>
<dbReference type="EMBL" id="KB020652">
    <property type="protein sequence ID" value="ELA33558.1"/>
    <property type="molecule type" value="Genomic_DNA"/>
</dbReference>
<evidence type="ECO:0000256" key="3">
    <source>
        <dbReference type="ARBA" id="ARBA00022729"/>
    </source>
</evidence>
<dbReference type="GO" id="GO:0005507">
    <property type="term" value="F:copper ion binding"/>
    <property type="evidence" value="ECO:0007669"/>
    <property type="project" value="InterPro"/>
</dbReference>
<dbReference type="EMBL" id="ANPB02000003">
    <property type="protein sequence ID" value="KAF4486840.1"/>
    <property type="molecule type" value="Genomic_DNA"/>
</dbReference>
<reference evidence="11 12" key="2">
    <citation type="submission" date="2012-08" db="EMBL/GenBank/DDBJ databases">
        <authorList>
            <person name="Gan P.H.P."/>
            <person name="Ikeda K."/>
            <person name="Irieda H."/>
            <person name="Narusaka M."/>
            <person name="O'Connell R.J."/>
            <person name="Narusaka Y."/>
            <person name="Takano Y."/>
            <person name="Kubo Y."/>
            <person name="Shirasu K."/>
        </authorList>
    </citation>
    <scope>NUCLEOTIDE SEQUENCE [LARGE SCALE GENOMIC DNA]</scope>
    <source>
        <strain evidence="11 12">Nara gc5</strain>
    </source>
</reference>
<evidence type="ECO:0000313" key="11">
    <source>
        <dbReference type="EMBL" id="KAF4486840.1"/>
    </source>
</evidence>
<evidence type="ECO:0000313" key="12">
    <source>
        <dbReference type="Proteomes" id="UP000011096"/>
    </source>
</evidence>
<comment type="similarity">
    <text evidence="1">Belongs to the multicopper oxidase family.</text>
</comment>
<dbReference type="InterPro" id="IPR001117">
    <property type="entry name" value="Cu-oxidase_2nd"/>
</dbReference>
<protein>
    <submittedName>
        <fullName evidence="11">Laccase</fullName>
    </submittedName>
    <submittedName>
        <fullName evidence="10">Multicopper oxidase</fullName>
    </submittedName>
</protein>
<evidence type="ECO:0000256" key="4">
    <source>
        <dbReference type="ARBA" id="ARBA00023002"/>
    </source>
</evidence>
<dbReference type="Pfam" id="PF07732">
    <property type="entry name" value="Cu-oxidase_3"/>
    <property type="match status" value="1"/>
</dbReference>